<proteinExistence type="predicted"/>
<feature type="non-terminal residue" evidence="1">
    <location>
        <position position="146"/>
    </location>
</feature>
<dbReference type="EMBL" id="GL442536">
    <property type="protein sequence ID" value="EFN63366.1"/>
    <property type="molecule type" value="Genomic_DNA"/>
</dbReference>
<organism evidence="2">
    <name type="scientific">Camponotus floridanus</name>
    <name type="common">Florida carpenter ant</name>
    <dbReference type="NCBI Taxonomy" id="104421"/>
    <lineage>
        <taxon>Eukaryota</taxon>
        <taxon>Metazoa</taxon>
        <taxon>Ecdysozoa</taxon>
        <taxon>Arthropoda</taxon>
        <taxon>Hexapoda</taxon>
        <taxon>Insecta</taxon>
        <taxon>Pterygota</taxon>
        <taxon>Neoptera</taxon>
        <taxon>Endopterygota</taxon>
        <taxon>Hymenoptera</taxon>
        <taxon>Apocrita</taxon>
        <taxon>Aculeata</taxon>
        <taxon>Formicoidea</taxon>
        <taxon>Formicidae</taxon>
        <taxon>Formicinae</taxon>
        <taxon>Camponotus</taxon>
    </lineage>
</organism>
<gene>
    <name evidence="1" type="ORF">EAG_15419</name>
</gene>
<evidence type="ECO:0000313" key="2">
    <source>
        <dbReference type="Proteomes" id="UP000000311"/>
    </source>
</evidence>
<evidence type="ECO:0000313" key="1">
    <source>
        <dbReference type="EMBL" id="EFN63366.1"/>
    </source>
</evidence>
<keyword evidence="2" id="KW-1185">Reference proteome</keyword>
<dbReference type="InParanoid" id="E2AT73"/>
<accession>E2AT73</accession>
<dbReference type="OMA" id="QATIWRT"/>
<reference evidence="1 2" key="1">
    <citation type="journal article" date="2010" name="Science">
        <title>Genomic comparison of the ants Camponotus floridanus and Harpegnathos saltator.</title>
        <authorList>
            <person name="Bonasio R."/>
            <person name="Zhang G."/>
            <person name="Ye C."/>
            <person name="Mutti N.S."/>
            <person name="Fang X."/>
            <person name="Qin N."/>
            <person name="Donahue G."/>
            <person name="Yang P."/>
            <person name="Li Q."/>
            <person name="Li C."/>
            <person name="Zhang P."/>
            <person name="Huang Z."/>
            <person name="Berger S.L."/>
            <person name="Reinberg D."/>
            <person name="Wang J."/>
            <person name="Liebig J."/>
        </authorList>
    </citation>
    <scope>NUCLEOTIDE SEQUENCE [LARGE SCALE GENOMIC DNA]</scope>
    <source>
        <strain evidence="2">C129</strain>
    </source>
</reference>
<dbReference type="AlphaFoldDB" id="E2AT73"/>
<sequence length="146" mass="16999">LKRRVWTHIIAEKIYSKTDIPCAITFKCSRIYKRSSAHCYVHIKECCNECSAKIDDKLFSKPVADRDCIFDFLLTDLDTKIIHKRKRPLAGYLRQKVAAHLVDANKPASVWRAEQAKLLMKFGDKVPPNIPHEHVLRAKQQEVDKW</sequence>
<feature type="non-terminal residue" evidence="1">
    <location>
        <position position="1"/>
    </location>
</feature>
<dbReference type="Proteomes" id="UP000000311">
    <property type="component" value="Unassembled WGS sequence"/>
</dbReference>
<protein>
    <submittedName>
        <fullName evidence="1">120.7 kDa protein in NOF-FB transposable element</fullName>
    </submittedName>
</protein>
<name>E2AT73_CAMFO</name>